<accession>A0ACB8BLI6</accession>
<protein>
    <submittedName>
        <fullName evidence="1">Uncharacterized protein</fullName>
    </submittedName>
</protein>
<sequence>MINEGEKRPSTMPLRFHQMPGLSCSIFDAVATGPTIGRGGGSVSGRSSGSDRLREAAVYTKPSSAPASELHAMSDSDSLIQALYQIQLRNYITMATGAAVMYDQVLNFSQEVDHIWNRRWGLTTALYVVARYSGSLSLFTNIACTMVLEGMSPFR</sequence>
<dbReference type="Proteomes" id="UP000790709">
    <property type="component" value="Unassembled WGS sequence"/>
</dbReference>
<reference evidence="1" key="1">
    <citation type="journal article" date="2021" name="New Phytol.">
        <title>Evolutionary innovations through gain and loss of genes in the ectomycorrhizal Boletales.</title>
        <authorList>
            <person name="Wu G."/>
            <person name="Miyauchi S."/>
            <person name="Morin E."/>
            <person name="Kuo A."/>
            <person name="Drula E."/>
            <person name="Varga T."/>
            <person name="Kohler A."/>
            <person name="Feng B."/>
            <person name="Cao Y."/>
            <person name="Lipzen A."/>
            <person name="Daum C."/>
            <person name="Hundley H."/>
            <person name="Pangilinan J."/>
            <person name="Johnson J."/>
            <person name="Barry K."/>
            <person name="LaButti K."/>
            <person name="Ng V."/>
            <person name="Ahrendt S."/>
            <person name="Min B."/>
            <person name="Choi I.G."/>
            <person name="Park H."/>
            <person name="Plett J.M."/>
            <person name="Magnuson J."/>
            <person name="Spatafora J.W."/>
            <person name="Nagy L.G."/>
            <person name="Henrissat B."/>
            <person name="Grigoriev I.V."/>
            <person name="Yang Z.L."/>
            <person name="Xu J."/>
            <person name="Martin F.M."/>
        </authorList>
    </citation>
    <scope>NUCLEOTIDE SEQUENCE</scope>
    <source>
        <strain evidence="1">KUC20120723A-06</strain>
    </source>
</reference>
<name>A0ACB8BLI6_9AGAM</name>
<proteinExistence type="predicted"/>
<evidence type="ECO:0000313" key="2">
    <source>
        <dbReference type="Proteomes" id="UP000790709"/>
    </source>
</evidence>
<dbReference type="EMBL" id="MU266389">
    <property type="protein sequence ID" value="KAH7926116.1"/>
    <property type="molecule type" value="Genomic_DNA"/>
</dbReference>
<comment type="caution">
    <text evidence="1">The sequence shown here is derived from an EMBL/GenBank/DDBJ whole genome shotgun (WGS) entry which is preliminary data.</text>
</comment>
<evidence type="ECO:0000313" key="1">
    <source>
        <dbReference type="EMBL" id="KAH7926116.1"/>
    </source>
</evidence>
<keyword evidence="2" id="KW-1185">Reference proteome</keyword>
<gene>
    <name evidence="1" type="ORF">BV22DRAFT_386535</name>
</gene>
<organism evidence="1 2">
    <name type="scientific">Leucogyrophana mollusca</name>
    <dbReference type="NCBI Taxonomy" id="85980"/>
    <lineage>
        <taxon>Eukaryota</taxon>
        <taxon>Fungi</taxon>
        <taxon>Dikarya</taxon>
        <taxon>Basidiomycota</taxon>
        <taxon>Agaricomycotina</taxon>
        <taxon>Agaricomycetes</taxon>
        <taxon>Agaricomycetidae</taxon>
        <taxon>Boletales</taxon>
        <taxon>Boletales incertae sedis</taxon>
        <taxon>Leucogyrophana</taxon>
    </lineage>
</organism>